<reference evidence="2 3" key="1">
    <citation type="submission" date="2018-11" db="EMBL/GenBank/DDBJ databases">
        <title>Genome sequence of Saitozyma podzolica DSM 27192.</title>
        <authorList>
            <person name="Aliyu H."/>
            <person name="Gorte O."/>
            <person name="Ochsenreither K."/>
        </authorList>
    </citation>
    <scope>NUCLEOTIDE SEQUENCE [LARGE SCALE GENOMIC DNA]</scope>
    <source>
        <strain evidence="2 3">DSM 27192</strain>
    </source>
</reference>
<feature type="compositionally biased region" description="Basic and acidic residues" evidence="1">
    <location>
        <begin position="65"/>
        <end position="78"/>
    </location>
</feature>
<keyword evidence="3" id="KW-1185">Reference proteome</keyword>
<dbReference type="AlphaFoldDB" id="A0A427YFP0"/>
<feature type="region of interest" description="Disordered" evidence="1">
    <location>
        <begin position="1"/>
        <end position="132"/>
    </location>
</feature>
<comment type="caution">
    <text evidence="2">The sequence shown here is derived from an EMBL/GenBank/DDBJ whole genome shotgun (WGS) entry which is preliminary data.</text>
</comment>
<dbReference type="Proteomes" id="UP000279259">
    <property type="component" value="Unassembled WGS sequence"/>
</dbReference>
<organism evidence="2 3">
    <name type="scientific">Saitozyma podzolica</name>
    <dbReference type="NCBI Taxonomy" id="1890683"/>
    <lineage>
        <taxon>Eukaryota</taxon>
        <taxon>Fungi</taxon>
        <taxon>Dikarya</taxon>
        <taxon>Basidiomycota</taxon>
        <taxon>Agaricomycotina</taxon>
        <taxon>Tremellomycetes</taxon>
        <taxon>Tremellales</taxon>
        <taxon>Trimorphomycetaceae</taxon>
        <taxon>Saitozyma</taxon>
    </lineage>
</organism>
<evidence type="ECO:0000313" key="2">
    <source>
        <dbReference type="EMBL" id="RSH89880.1"/>
    </source>
</evidence>
<dbReference type="STRING" id="1890683.A0A427YFP0"/>
<accession>A0A427YFP0</accession>
<proteinExistence type="predicted"/>
<evidence type="ECO:0000256" key="1">
    <source>
        <dbReference type="SAM" id="MobiDB-lite"/>
    </source>
</evidence>
<protein>
    <submittedName>
        <fullName evidence="2">Uncharacterized protein</fullName>
    </submittedName>
</protein>
<dbReference type="EMBL" id="RSCD01000012">
    <property type="protein sequence ID" value="RSH89880.1"/>
    <property type="molecule type" value="Genomic_DNA"/>
</dbReference>
<gene>
    <name evidence="2" type="ORF">EHS25_001866</name>
</gene>
<name>A0A427YFP0_9TREE</name>
<sequence>MNIPTTPGASNRYGPGPGVLRRLDDEAPEPIRNVFDHPEAIPEEKTIAPVRPQNEVPMLESTDIIPRESEVEAPKPEDTGAPVGLDAGAPQVTDKAEDKGGWHGDAEAGNARDEEKATTPQAPKVAHMEVPEMGLDEEARKLAEEAMKAAEGV</sequence>
<feature type="compositionally biased region" description="Basic and acidic residues" evidence="1">
    <location>
        <begin position="94"/>
        <end position="117"/>
    </location>
</feature>
<evidence type="ECO:0000313" key="3">
    <source>
        <dbReference type="Proteomes" id="UP000279259"/>
    </source>
</evidence>
<feature type="compositionally biased region" description="Basic and acidic residues" evidence="1">
    <location>
        <begin position="34"/>
        <end position="46"/>
    </location>
</feature>